<feature type="domain" description="AMP-binding enzyme C-terminal" evidence="5">
    <location>
        <begin position="493"/>
        <end position="568"/>
    </location>
</feature>
<dbReference type="EMBL" id="VCPC01000002">
    <property type="protein sequence ID" value="TMV12691.1"/>
    <property type="molecule type" value="Genomic_DNA"/>
</dbReference>
<dbReference type="RefSeq" id="WP_138863245.1">
    <property type="nucleotide sequence ID" value="NZ_VCPC01000002.1"/>
</dbReference>
<evidence type="ECO:0000256" key="3">
    <source>
        <dbReference type="SAM" id="MobiDB-lite"/>
    </source>
</evidence>
<dbReference type="InterPro" id="IPR042099">
    <property type="entry name" value="ANL_N_sf"/>
</dbReference>
<evidence type="ECO:0000259" key="4">
    <source>
        <dbReference type="Pfam" id="PF00501"/>
    </source>
</evidence>
<protein>
    <submittedName>
        <fullName evidence="6">AMP-binding protein</fullName>
    </submittedName>
</protein>
<evidence type="ECO:0000256" key="1">
    <source>
        <dbReference type="ARBA" id="ARBA00006432"/>
    </source>
</evidence>
<dbReference type="Gene3D" id="3.30.300.30">
    <property type="match status" value="1"/>
</dbReference>
<dbReference type="Proteomes" id="UP001191082">
    <property type="component" value="Unassembled WGS sequence"/>
</dbReference>
<dbReference type="Gene3D" id="3.40.50.12780">
    <property type="entry name" value="N-terminal domain of ligase-like"/>
    <property type="match status" value="1"/>
</dbReference>
<dbReference type="Pfam" id="PF00501">
    <property type="entry name" value="AMP-binding"/>
    <property type="match status" value="1"/>
</dbReference>
<dbReference type="SUPFAM" id="SSF56801">
    <property type="entry name" value="Acetyl-CoA synthetase-like"/>
    <property type="match status" value="1"/>
</dbReference>
<name>A0ABY2X8J0_9RHOB</name>
<dbReference type="PANTHER" id="PTHR43201">
    <property type="entry name" value="ACYL-COA SYNTHETASE"/>
    <property type="match status" value="1"/>
</dbReference>
<sequence length="590" mass="63695">MSILTESQSGRISGIGRDKRADTGEAGLPEDGKSYVRGATEPPLVYATVPQMLRDTVSRYGPREALVFCETGARLTYYDLDRRVDALAGGFLALGVEKGDRVGIWAPNRLEWVLTQFATARIGAVLVNINPAYRVNELEYALKVVGCKVLVTAPAFKSSDYLGMIAELVPELASSRPGHLRAARLPALRAVVSMEDTPSPGCIAFAALETMGGPAQQLRLPTIDATLSPDDAINIQFTSGTTGSPKGATLSHYSITNNARFVTDRIGLTEADRLAVPVPLYHCFGMVMGVLGAVSKGAALVFPAQGVDAEAVLDAVAAERCTALYGVPTMFVAMLAALDARPRDLASLRTGIMAGALCPVEVMRRVQRQMHMTEVTICYGMTETSPVSFQSFTDDPLEKRCETVGRVHPHLEVKIVDGEGQIVPVGMAGELCTRGYSVMKGYWQDRDRTDESVRDGWMHTGDLATLDADGFCTITGRLKDMIIRGGENIYPREIEEILNAHQQVSDAQVFGIPDPKYGEEVCAFVLAAAGPAPDPEALRGHCRAKMAYFKVPKHIRVVESFPATITGKPQKFVMRDMMTKALGVVADPPA</sequence>
<dbReference type="InterPro" id="IPR000873">
    <property type="entry name" value="AMP-dep_synth/lig_dom"/>
</dbReference>
<dbReference type="Pfam" id="PF13193">
    <property type="entry name" value="AMP-binding_C"/>
    <property type="match status" value="1"/>
</dbReference>
<reference evidence="6 7" key="1">
    <citation type="submission" date="2019-05" db="EMBL/GenBank/DDBJ databases">
        <title>Marivita sp. nov. isolated from sea sediment.</title>
        <authorList>
            <person name="Kim W."/>
        </authorList>
    </citation>
    <scope>NUCLEOTIDE SEQUENCE [LARGE SCALE GENOMIC DNA]</scope>
    <source>
        <strain evidence="6 7">CAU 1492</strain>
    </source>
</reference>
<keyword evidence="2" id="KW-0436">Ligase</keyword>
<feature type="compositionally biased region" description="Polar residues" evidence="3">
    <location>
        <begin position="1"/>
        <end position="11"/>
    </location>
</feature>
<feature type="region of interest" description="Disordered" evidence="3">
    <location>
        <begin position="1"/>
        <end position="36"/>
    </location>
</feature>
<dbReference type="PANTHER" id="PTHR43201:SF5">
    <property type="entry name" value="MEDIUM-CHAIN ACYL-COA LIGASE ACSF2, MITOCHONDRIAL"/>
    <property type="match status" value="1"/>
</dbReference>
<feature type="domain" description="AMP-dependent synthetase/ligase" evidence="4">
    <location>
        <begin position="54"/>
        <end position="443"/>
    </location>
</feature>
<dbReference type="PROSITE" id="PS00455">
    <property type="entry name" value="AMP_BINDING"/>
    <property type="match status" value="1"/>
</dbReference>
<dbReference type="CDD" id="cd05917">
    <property type="entry name" value="FACL_like_2"/>
    <property type="match status" value="1"/>
</dbReference>
<evidence type="ECO:0000313" key="7">
    <source>
        <dbReference type="Proteomes" id="UP001191082"/>
    </source>
</evidence>
<accession>A0ABY2X8J0</accession>
<evidence type="ECO:0000259" key="5">
    <source>
        <dbReference type="Pfam" id="PF13193"/>
    </source>
</evidence>
<evidence type="ECO:0000256" key="2">
    <source>
        <dbReference type="ARBA" id="ARBA00022598"/>
    </source>
</evidence>
<organism evidence="6 7">
    <name type="scientific">Arenibacterium halophilum</name>
    <dbReference type="NCBI Taxonomy" id="2583821"/>
    <lineage>
        <taxon>Bacteria</taxon>
        <taxon>Pseudomonadati</taxon>
        <taxon>Pseudomonadota</taxon>
        <taxon>Alphaproteobacteria</taxon>
        <taxon>Rhodobacterales</taxon>
        <taxon>Paracoccaceae</taxon>
        <taxon>Arenibacterium</taxon>
    </lineage>
</organism>
<evidence type="ECO:0000313" key="6">
    <source>
        <dbReference type="EMBL" id="TMV12691.1"/>
    </source>
</evidence>
<gene>
    <name evidence="6" type="ORF">FGK64_07750</name>
</gene>
<keyword evidence="7" id="KW-1185">Reference proteome</keyword>
<dbReference type="InterPro" id="IPR020845">
    <property type="entry name" value="AMP-binding_CS"/>
</dbReference>
<comment type="similarity">
    <text evidence="1">Belongs to the ATP-dependent AMP-binding enzyme family.</text>
</comment>
<comment type="caution">
    <text evidence="6">The sequence shown here is derived from an EMBL/GenBank/DDBJ whole genome shotgun (WGS) entry which is preliminary data.</text>
</comment>
<proteinExistence type="inferred from homology"/>
<dbReference type="InterPro" id="IPR045851">
    <property type="entry name" value="AMP-bd_C_sf"/>
</dbReference>
<dbReference type="InterPro" id="IPR025110">
    <property type="entry name" value="AMP-bd_C"/>
</dbReference>